<evidence type="ECO:0000256" key="1">
    <source>
        <dbReference type="SAM" id="MobiDB-lite"/>
    </source>
</evidence>
<organism evidence="2 3">
    <name type="scientific">Thalassiosira oceanica</name>
    <name type="common">Marine diatom</name>
    <dbReference type="NCBI Taxonomy" id="159749"/>
    <lineage>
        <taxon>Eukaryota</taxon>
        <taxon>Sar</taxon>
        <taxon>Stramenopiles</taxon>
        <taxon>Ochrophyta</taxon>
        <taxon>Bacillariophyta</taxon>
        <taxon>Coscinodiscophyceae</taxon>
        <taxon>Thalassiosirophycidae</taxon>
        <taxon>Thalassiosirales</taxon>
        <taxon>Thalassiosiraceae</taxon>
        <taxon>Thalassiosira</taxon>
    </lineage>
</organism>
<feature type="region of interest" description="Disordered" evidence="1">
    <location>
        <begin position="1"/>
        <end position="42"/>
    </location>
</feature>
<accession>K0RA57</accession>
<dbReference type="Proteomes" id="UP000266841">
    <property type="component" value="Unassembled WGS sequence"/>
</dbReference>
<gene>
    <name evidence="2" type="ORF">THAOC_30474</name>
</gene>
<protein>
    <submittedName>
        <fullName evidence="2">Uncharacterized protein</fullName>
    </submittedName>
</protein>
<dbReference type="AlphaFoldDB" id="K0RA57"/>
<proteinExistence type="predicted"/>
<evidence type="ECO:0000313" key="3">
    <source>
        <dbReference type="Proteomes" id="UP000266841"/>
    </source>
</evidence>
<dbReference type="EMBL" id="AGNL01043513">
    <property type="protein sequence ID" value="EJK50523.1"/>
    <property type="molecule type" value="Genomic_DNA"/>
</dbReference>
<comment type="caution">
    <text evidence="2">The sequence shown here is derived from an EMBL/GenBank/DDBJ whole genome shotgun (WGS) entry which is preliminary data.</text>
</comment>
<sequence length="143" mass="15096">MDDGSASNEALMASRPLQPKKYSPSRPNVAHAHSPPSSTDIDDSLRLAAIGGALLVVRVGEQTDSVDGMRAMRELLGSWGQDQGKQQNDEESNRRLAVASGGHPYETCIGACPETAAATAPDAKIQQGLPPVFLRTILPHVVA</sequence>
<reference evidence="2 3" key="1">
    <citation type="journal article" date="2012" name="Genome Biol.">
        <title>Genome and low-iron response of an oceanic diatom adapted to chronic iron limitation.</title>
        <authorList>
            <person name="Lommer M."/>
            <person name="Specht M."/>
            <person name="Roy A.S."/>
            <person name="Kraemer L."/>
            <person name="Andreson R."/>
            <person name="Gutowska M.A."/>
            <person name="Wolf J."/>
            <person name="Bergner S.V."/>
            <person name="Schilhabel M.B."/>
            <person name="Klostermeier U.C."/>
            <person name="Beiko R.G."/>
            <person name="Rosenstiel P."/>
            <person name="Hippler M."/>
            <person name="Laroche J."/>
        </authorList>
    </citation>
    <scope>NUCLEOTIDE SEQUENCE [LARGE SCALE GENOMIC DNA]</scope>
    <source>
        <strain evidence="2 3">CCMP1005</strain>
    </source>
</reference>
<evidence type="ECO:0000313" key="2">
    <source>
        <dbReference type="EMBL" id="EJK50523.1"/>
    </source>
</evidence>
<keyword evidence="3" id="KW-1185">Reference proteome</keyword>
<name>K0RA57_THAOC</name>